<keyword evidence="3" id="KW-0408">Iron</keyword>
<name>A0A3F2RNT5_9STRA</name>
<protein>
    <recommendedName>
        <fullName evidence="6">Globin domain-containing protein</fullName>
    </recommendedName>
</protein>
<dbReference type="SUPFAM" id="SSF46458">
    <property type="entry name" value="Globin-like"/>
    <property type="match status" value="1"/>
</dbReference>
<evidence type="ECO:0000256" key="5">
    <source>
        <dbReference type="SAM" id="MobiDB-lite"/>
    </source>
</evidence>
<dbReference type="EMBL" id="MBDO02000161">
    <property type="protein sequence ID" value="RLN61307.1"/>
    <property type="molecule type" value="Genomic_DNA"/>
</dbReference>
<keyword evidence="1 4" id="KW-0349">Heme</keyword>
<comment type="similarity">
    <text evidence="4">Belongs to the globin family.</text>
</comment>
<dbReference type="GO" id="GO:0005344">
    <property type="term" value="F:oxygen carrier activity"/>
    <property type="evidence" value="ECO:0007669"/>
    <property type="project" value="UniProtKB-KW"/>
</dbReference>
<dbReference type="GO" id="GO:0046872">
    <property type="term" value="F:metal ion binding"/>
    <property type="evidence" value="ECO:0007669"/>
    <property type="project" value="UniProtKB-KW"/>
</dbReference>
<dbReference type="GO" id="GO:0071949">
    <property type="term" value="F:FAD binding"/>
    <property type="evidence" value="ECO:0007669"/>
    <property type="project" value="TreeGrafter"/>
</dbReference>
<dbReference type="Proteomes" id="UP000284657">
    <property type="component" value="Unassembled WGS sequence"/>
</dbReference>
<evidence type="ECO:0000313" key="7">
    <source>
        <dbReference type="EMBL" id="RLN61307.1"/>
    </source>
</evidence>
<dbReference type="GO" id="GO:0046210">
    <property type="term" value="P:nitric oxide catabolic process"/>
    <property type="evidence" value="ECO:0007669"/>
    <property type="project" value="TreeGrafter"/>
</dbReference>
<feature type="region of interest" description="Disordered" evidence="5">
    <location>
        <begin position="13"/>
        <end position="37"/>
    </location>
</feature>
<dbReference type="EMBL" id="MBAD02000851">
    <property type="protein sequence ID" value="RLN62057.1"/>
    <property type="molecule type" value="Genomic_DNA"/>
</dbReference>
<evidence type="ECO:0000313" key="10">
    <source>
        <dbReference type="Proteomes" id="UP000284657"/>
    </source>
</evidence>
<dbReference type="GO" id="GO:0019825">
    <property type="term" value="F:oxygen binding"/>
    <property type="evidence" value="ECO:0007669"/>
    <property type="project" value="InterPro"/>
</dbReference>
<proteinExistence type="inferred from homology"/>
<feature type="region of interest" description="Disordered" evidence="5">
    <location>
        <begin position="220"/>
        <end position="248"/>
    </location>
</feature>
<dbReference type="GO" id="GO:0071500">
    <property type="term" value="P:cellular response to nitrosative stress"/>
    <property type="evidence" value="ECO:0007669"/>
    <property type="project" value="TreeGrafter"/>
</dbReference>
<evidence type="ECO:0000256" key="4">
    <source>
        <dbReference type="RuleBase" id="RU000356"/>
    </source>
</evidence>
<dbReference type="Pfam" id="PF00042">
    <property type="entry name" value="Globin"/>
    <property type="match status" value="1"/>
</dbReference>
<dbReference type="Gene3D" id="1.10.490.10">
    <property type="entry name" value="Globins"/>
    <property type="match status" value="1"/>
</dbReference>
<dbReference type="OrthoDB" id="436496at2759"/>
<keyword evidence="4" id="KW-0561">Oxygen transport</keyword>
<reference evidence="9 10" key="1">
    <citation type="submission" date="2018-07" db="EMBL/GenBank/DDBJ databases">
        <title>Genome sequencing of oomycete isolates from Chile give support for New Zealand origin for Phytophthora kernoviae and make available the first Nothophytophthora sp. genome.</title>
        <authorList>
            <person name="Studholme D.J."/>
            <person name="Sanfuentes E."/>
            <person name="Panda P."/>
            <person name="Hill R."/>
            <person name="Sambles C."/>
            <person name="Grant M."/>
            <person name="Williams N.M."/>
            <person name="Mcdougal R.L."/>
        </authorList>
    </citation>
    <scope>NUCLEOTIDE SEQUENCE [LARGE SCALE GENOMIC DNA]</scope>
    <source>
        <strain evidence="7">Chile6</strain>
        <strain evidence="8">Chile7</strain>
    </source>
</reference>
<dbReference type="Proteomes" id="UP000277300">
    <property type="component" value="Unassembled WGS sequence"/>
</dbReference>
<evidence type="ECO:0000256" key="2">
    <source>
        <dbReference type="ARBA" id="ARBA00022723"/>
    </source>
</evidence>
<feature type="domain" description="Globin" evidence="6">
    <location>
        <begin position="150"/>
        <end position="210"/>
    </location>
</feature>
<dbReference type="GO" id="GO:0020037">
    <property type="term" value="F:heme binding"/>
    <property type="evidence" value="ECO:0007669"/>
    <property type="project" value="InterPro"/>
</dbReference>
<keyword evidence="4" id="KW-0813">Transport</keyword>
<dbReference type="AlphaFoldDB" id="A0A3F2RNT5"/>
<accession>A0A3F2RNT5</accession>
<dbReference type="PANTHER" id="PTHR43396:SF3">
    <property type="entry name" value="FLAVOHEMOPROTEIN"/>
    <property type="match status" value="1"/>
</dbReference>
<dbReference type="InterPro" id="IPR009050">
    <property type="entry name" value="Globin-like_sf"/>
</dbReference>
<evidence type="ECO:0000256" key="1">
    <source>
        <dbReference type="ARBA" id="ARBA00022617"/>
    </source>
</evidence>
<dbReference type="GO" id="GO:0008941">
    <property type="term" value="F:nitric oxide dioxygenase NAD(P)H activity"/>
    <property type="evidence" value="ECO:0007669"/>
    <property type="project" value="TreeGrafter"/>
</dbReference>
<evidence type="ECO:0000259" key="6">
    <source>
        <dbReference type="Pfam" id="PF00042"/>
    </source>
</evidence>
<evidence type="ECO:0000256" key="3">
    <source>
        <dbReference type="ARBA" id="ARBA00023004"/>
    </source>
</evidence>
<dbReference type="InterPro" id="IPR012292">
    <property type="entry name" value="Globin/Proto"/>
</dbReference>
<keyword evidence="2" id="KW-0479">Metal-binding</keyword>
<feature type="compositionally biased region" description="Basic and acidic residues" evidence="5">
    <location>
        <begin position="221"/>
        <end position="241"/>
    </location>
</feature>
<sequence length="293" mass="33499">MFNRTFQITVLAMGSKTSRLGPPPPGQAQAEKKKPPKKFQYSDVRLMKTYLASFVYYEKSTEEHRRIAAQHWERVFKDAPPQRAASVVATQSMHKEAKHITKAQNNKITELYDVFYAYLEEHGGDLKHVFRSSMHVRGRVLVHISAGMRTMLASENITDKILALTKTHRRFGVKLEHYDCVGRALLHAMERTSGENWSPEIADAWRRMYSHSSVILIRSQKKSDRQHVKDASRVNKEKDRTGMTGVGPSSNLVITKSGLYRVNFHNFMNSIRSKRDIKASSNLTSRSTGPRNP</sequence>
<comment type="caution">
    <text evidence="7">The sequence shown here is derived from an EMBL/GenBank/DDBJ whole genome shotgun (WGS) entry which is preliminary data.</text>
</comment>
<dbReference type="InterPro" id="IPR000971">
    <property type="entry name" value="Globin"/>
</dbReference>
<organism evidence="7 9">
    <name type="scientific">Phytophthora kernoviae</name>
    <dbReference type="NCBI Taxonomy" id="325452"/>
    <lineage>
        <taxon>Eukaryota</taxon>
        <taxon>Sar</taxon>
        <taxon>Stramenopiles</taxon>
        <taxon>Oomycota</taxon>
        <taxon>Peronosporomycetes</taxon>
        <taxon>Peronosporales</taxon>
        <taxon>Peronosporaceae</taxon>
        <taxon>Phytophthora</taxon>
    </lineage>
</organism>
<evidence type="ECO:0000313" key="9">
    <source>
        <dbReference type="Proteomes" id="UP000277300"/>
    </source>
</evidence>
<dbReference type="PANTHER" id="PTHR43396">
    <property type="entry name" value="FLAVOHEMOPROTEIN"/>
    <property type="match status" value="1"/>
</dbReference>
<evidence type="ECO:0000313" key="8">
    <source>
        <dbReference type="EMBL" id="RLN62057.1"/>
    </source>
</evidence>
<gene>
    <name evidence="8" type="ORF">BBJ29_003206</name>
    <name evidence="7" type="ORF">BBP00_00005484</name>
</gene>